<dbReference type="Pfam" id="PF00629">
    <property type="entry name" value="MAM"/>
    <property type="match status" value="5"/>
</dbReference>
<feature type="disulfide bond" evidence="13">
    <location>
        <begin position="1497"/>
        <end position="1512"/>
    </location>
</feature>
<dbReference type="Pfam" id="PF00530">
    <property type="entry name" value="SRCR"/>
    <property type="match status" value="1"/>
</dbReference>
<comment type="caution">
    <text evidence="22">The sequence shown here is derived from an EMBL/GenBank/DDBJ whole genome shotgun (WGS) entry which is preliminary data.</text>
</comment>
<dbReference type="SMART" id="SM00192">
    <property type="entry name" value="LDLa"/>
    <property type="match status" value="7"/>
</dbReference>
<evidence type="ECO:0000256" key="17">
    <source>
        <dbReference type="SAM" id="SignalP"/>
    </source>
</evidence>
<feature type="disulfide bond" evidence="13">
    <location>
        <begin position="937"/>
        <end position="949"/>
    </location>
</feature>
<feature type="disulfide bond" evidence="14">
    <location>
        <begin position="2243"/>
        <end position="2253"/>
    </location>
</feature>
<keyword evidence="16" id="KW-0812">Transmembrane</keyword>
<evidence type="ECO:0000313" key="22">
    <source>
        <dbReference type="EMBL" id="KAJ8022250.1"/>
    </source>
</evidence>
<evidence type="ECO:0000256" key="9">
    <source>
        <dbReference type="ARBA" id="ARBA00023180"/>
    </source>
</evidence>
<dbReference type="SMART" id="SM00241">
    <property type="entry name" value="ZP"/>
    <property type="match status" value="1"/>
</dbReference>
<feature type="disulfide bond" evidence="13">
    <location>
        <begin position="1805"/>
        <end position="1817"/>
    </location>
</feature>
<feature type="domain" description="MAM" evidence="19">
    <location>
        <begin position="274"/>
        <end position="433"/>
    </location>
</feature>
<sequence length="2625" mass="293717">MDTAPFVFFLSLFVLKVHADALKPTDATTMSDDDSNNPLQSTVHPWGTIQPTPQRTTISPLLNPIEDVFVNSVYNFKSLNSSGNYPNKMAARWHFSTSVGLHLLLKFHILVTEEYFDYVRVGNGNTIYSQVVFTWSGGPPNGNVQVLSSGNTQWMTFDTDSSVTTIGIAGSVEAVNMSVSALDCGDDFKCASDGVCIPQSSVCDYGKNCGSGFDQQNCNSTFSSTTNQPGITTGWCHCNYWCVWNNECCYYCPGGTIQPTTPSQTTHVPVPTQLNCTFEYDTCGYYQRNDDDFDWTRHRGSTGSYNTGPTGDHTTGTGWYMYVETSSPVSANWTASLSSSWQNSTGHSTVCLEFYYHMYGSSIGTLNVFISSANTHNLIFSRSQNHGDRWWQALVNFTSDSEWQVTFEAIRGRSYDGDIAIDDITFIPGHCLDQGPTDQPGVTTGWCHCSYWCVWYNECCYNCPGGTIQPVPDGTTAWPGDTQTEVIFVDSVYNFTSEGFPGNYSNSLSTRWHFSTHEGYHLLLRFNVLLTEFGYDFVRVGNGNITYQEVALTWSGGPAVDQVKVLSSGNTQWMTFDSDSSVVTRGFAGSVEVVNMNMSDLDCGDEFKCERDGVCIPQRRVCDFETNCASGSDYTPCVAQENRTEIIFVHSVYNFTSENFPERYPNRWSPRWHFHTFQGYRLLLRFHFLFTDWSDFLRVGNGNITYQQEALRWYEGLAVDKVKVLSSGNTQWMTFDTDAFIARNGFNVSVEVVNMTSSDLDCGDDFKCVSDGVCIPHERSCDYYYHCFSRSDEGNCNGGTYHPPPVGTATAPPPVNPIEVVFVDSVYNFTSLNFPGNYPNKLAARWHFSTSDGYQLLLKFDVLVTEGCCDYVNVGNGNTTYSQVALTWSGGPAYGNVQVLSSGNTQWMTFDTDYSVTDTGFSGSVEVVKMNSSALDCGNSFKCENDGVCIPYSKVCDYSNNCASRSDENCFGTTTPAPTKLNCTFEYDTCGYYQRYDDEFDWTRHRGSTSSDNTGPTGDHTTGTGWYMYVETSSVGNNRTAGFSSSLQTATDPSGFCLVFYYHMYGSSIGTLNVLISSGNTDNLIFSKSQNQGDKWLKASTNFTSDSEWQVTFEAISGNSFTGDIAIDDIFFIPGSCSAQVCHCDDWCGLTGECCSYCQRLNCTFEYDTCGYYQRDDDDFDWTRHRGSTGSSYTGPSGDHTTGTGWYMYVETSSVGNNWTASLSSSFQNSTDHSTFCLVFYYHMYGSSIGTLNVFISSGNTDKLIFSRSQNLGDRWLQASINFTTDSEWQVTFEAISGDSYRGDIAIDDISFIPGSCPAQGCHCEYWCAWTDECCSYCQPWYTTPPAWYTTPPARDTRTEVIFVDSVYNFTSEGFPGTYFNSLSTRWHFSTHEGYHLLLRFDVLLTEFDCDYVRVGNGNITYQEVALTWSGGPAVDQVKVLSSGNTQWMTFDSDSSVVTRGFAGSVEAVNMNMSDLDCGDEFKCESDGVCIPQRRVCDFETNCASGSDYTPCVAQENRTEVIFVHSVYNFTSENFPEKYPSRWAPRWQFSTFQGYQLLLRFHFLFTAWPDFLRVGNGNITYQQEALRWYGGLAGDKVKVLSSGNTQWMTFDTDDTIARKGFSVSVEVVNMTSNALDCGNGFKCVSDGVCIPRQNLCDYNYHCFSGSDEDSCSGGTYQPPATAPTPVEVVFVDTVYNFTSLNFPRNYPNNLATRWYFSTREGYQLLLKFDVLVTEEFYDYVNVGDGNITYSQVVFTWSGGPAYRNVQVLSSGNTQWMTFDTDSYVTHIGFSGSIEAVKMNFSALDCGNNFKCENDGVCIPYSKVCDYSSNCASSSDEHCFDTTTPAPAQLNCTFEYDTCGYYQRYDDEFDWTRHRGSTGSFNTGPSGDHTTGTGWYMYIETSSGATDWTAKLSSPWQNPTDHSGFCLVFYYHMYGSSIGTLNVVISSGSTDNVIFQQSQNLGDRWWQASAHFATFSAWQVTFEALKGHSYTGDIAIDDISFIPGPCSTQELNCTFELDTCGYYQRSDDDFDWTRHQYSTASTGTGPSGDHTTGTGWYMYIETSSVGYNLTARLSSSLQTSANPFGFCLVFYYHMYGNSIGTLNVLLYTVTTDDILIFSRSQDQGNKWWQAAVHFTSYSAWQVTFEAISGHSYTGDIAIDDISFLPGSCSSQDFDVRLVGGSNLYEGRVEVFYQNIWGTVCDDFWDKTDATVVCRQLGYQEAEEALSNAYFGQGVGPIWMDDVHCNGNENSLDQCTHRGFGSHNCVHSEDAGVRCVGPKDIDPDEVLLHCSPTSFQVDIPEWMVSKTFYDSGLYLAGDSSCKGFYNGGYYISLNSSLTGCGTQYFENNTHSFYQNTVVNSVTNASVIEYVSLEIPIVCEYERFKTLQSHFAIIDEAIMKQNKGVFEYDFAMYTDITYAARYYTYPVETTLNTELYFRAELIQCPRNLEVHLRSCRATPSSNFDDPRVYEFIRDGCDVNDAAVRVLIPNKPTQADFELTSFRFRRDLSNPEPQVWIYCEVIVCDVNDTSSECHRGCEQSRHRRSVGVPYQGSKRMVQGPILLREARKDSVTPEKDSRMPSVITTALAAASLVMSFGLLVMGVTLYKVMRKSRREGYQPLRNTSAVTNN</sequence>
<dbReference type="GO" id="GO:0016020">
    <property type="term" value="C:membrane"/>
    <property type="evidence" value="ECO:0007669"/>
    <property type="project" value="InterPro"/>
</dbReference>
<dbReference type="PROSITE" id="PS00420">
    <property type="entry name" value="SRCR_1"/>
    <property type="match status" value="1"/>
</dbReference>
<dbReference type="GO" id="GO:0015031">
    <property type="term" value="P:protein transport"/>
    <property type="evidence" value="ECO:0007669"/>
    <property type="project" value="UniProtKB-KW"/>
</dbReference>
<dbReference type="PRINTS" id="PR00261">
    <property type="entry name" value="LDLRECEPTOR"/>
</dbReference>
<keyword evidence="16" id="KW-0472">Membrane</keyword>
<keyword evidence="6" id="KW-0720">Serine protease</keyword>
<dbReference type="InterPro" id="IPR051560">
    <property type="entry name" value="MAM_domain-containing"/>
</dbReference>
<evidence type="ECO:0000256" key="16">
    <source>
        <dbReference type="SAM" id="Phobius"/>
    </source>
</evidence>
<dbReference type="SUPFAM" id="SSF57424">
    <property type="entry name" value="LDL receptor-like module"/>
    <property type="match status" value="1"/>
</dbReference>
<dbReference type="FunFam" id="3.10.250.10:FF:000006">
    <property type="entry name" value="neurotrypsin isoform X2"/>
    <property type="match status" value="1"/>
</dbReference>
<dbReference type="InterPro" id="IPR000859">
    <property type="entry name" value="CUB_dom"/>
</dbReference>
<evidence type="ECO:0000256" key="15">
    <source>
        <dbReference type="SAM" id="MobiDB-lite"/>
    </source>
</evidence>
<dbReference type="InterPro" id="IPR035914">
    <property type="entry name" value="Sperma_CUB_dom_sf"/>
</dbReference>
<dbReference type="SMART" id="SM00137">
    <property type="entry name" value="MAM"/>
    <property type="match status" value="5"/>
</dbReference>
<feature type="domain" description="MAM" evidence="19">
    <location>
        <begin position="1161"/>
        <end position="1319"/>
    </location>
</feature>
<organism evidence="22 23">
    <name type="scientific">Holothuria leucospilota</name>
    <name type="common">Black long sea cucumber</name>
    <name type="synonym">Mertensiothuria leucospilota</name>
    <dbReference type="NCBI Taxonomy" id="206669"/>
    <lineage>
        <taxon>Eukaryota</taxon>
        <taxon>Metazoa</taxon>
        <taxon>Echinodermata</taxon>
        <taxon>Eleutherozoa</taxon>
        <taxon>Echinozoa</taxon>
        <taxon>Holothuroidea</taxon>
        <taxon>Aspidochirotacea</taxon>
        <taxon>Aspidochirotida</taxon>
        <taxon>Holothuriidae</taxon>
        <taxon>Holothuria</taxon>
    </lineage>
</organism>
<dbReference type="Gene3D" id="2.60.40.3210">
    <property type="entry name" value="Zona pellucida, ZP-N domain"/>
    <property type="match status" value="1"/>
</dbReference>
<keyword evidence="23" id="KW-1185">Reference proteome</keyword>
<dbReference type="PRINTS" id="PR00258">
    <property type="entry name" value="SPERACTRCPTR"/>
</dbReference>
<dbReference type="PROSITE" id="PS51034">
    <property type="entry name" value="ZP_2"/>
    <property type="match status" value="1"/>
</dbReference>
<keyword evidence="1" id="KW-0813">Transport</keyword>
<dbReference type="PANTHER" id="PTHR23282:SF142">
    <property type="entry name" value="MAM DOMAIN-CONTAINING PROTEIN"/>
    <property type="match status" value="1"/>
</dbReference>
<feature type="transmembrane region" description="Helical" evidence="16">
    <location>
        <begin position="2578"/>
        <end position="2602"/>
    </location>
</feature>
<evidence type="ECO:0000256" key="7">
    <source>
        <dbReference type="ARBA" id="ARBA00022927"/>
    </source>
</evidence>
<dbReference type="InterPro" id="IPR000998">
    <property type="entry name" value="MAM_dom"/>
</dbReference>
<keyword evidence="3 17" id="KW-0732">Signal</keyword>
<evidence type="ECO:0000256" key="1">
    <source>
        <dbReference type="ARBA" id="ARBA00022448"/>
    </source>
</evidence>
<dbReference type="Gene3D" id="2.60.120.200">
    <property type="match status" value="5"/>
</dbReference>
<feature type="region of interest" description="Disordered" evidence="15">
    <location>
        <begin position="27"/>
        <end position="51"/>
    </location>
</feature>
<evidence type="ECO:0000259" key="21">
    <source>
        <dbReference type="PROSITE" id="PS51034"/>
    </source>
</evidence>
<feature type="disulfide bond" evidence="13">
    <location>
        <begin position="203"/>
        <end position="218"/>
    </location>
</feature>
<accession>A0A9Q1BD35</accession>
<evidence type="ECO:0000256" key="10">
    <source>
        <dbReference type="ARBA" id="ARBA00030560"/>
    </source>
</evidence>
<evidence type="ECO:0000256" key="4">
    <source>
        <dbReference type="ARBA" id="ARBA00022737"/>
    </source>
</evidence>
<keyword evidence="8 14" id="KW-1015">Disulfide bond</keyword>
<dbReference type="EMBL" id="JAIZAY010000020">
    <property type="protein sequence ID" value="KAJ8022250.1"/>
    <property type="molecule type" value="Genomic_DNA"/>
</dbReference>
<dbReference type="GO" id="GO:0008236">
    <property type="term" value="F:serine-type peptidase activity"/>
    <property type="evidence" value="ECO:0007669"/>
    <property type="project" value="UniProtKB-KW"/>
</dbReference>
<dbReference type="CDD" id="cd06263">
    <property type="entry name" value="MAM"/>
    <property type="match status" value="5"/>
</dbReference>
<dbReference type="CDD" id="cd00112">
    <property type="entry name" value="LDLa"/>
    <property type="match status" value="7"/>
</dbReference>
<evidence type="ECO:0000256" key="3">
    <source>
        <dbReference type="ARBA" id="ARBA00022729"/>
    </source>
</evidence>
<dbReference type="InterPro" id="IPR001190">
    <property type="entry name" value="SRCR"/>
</dbReference>
<dbReference type="SMART" id="SM00202">
    <property type="entry name" value="SR"/>
    <property type="match status" value="1"/>
</dbReference>
<dbReference type="Gene3D" id="2.60.120.290">
    <property type="entry name" value="Spermadhesin, CUB domain"/>
    <property type="match status" value="7"/>
</dbReference>
<feature type="disulfide bond" evidence="13">
    <location>
        <begin position="622"/>
        <end position="637"/>
    </location>
</feature>
<feature type="disulfide bond" evidence="13">
    <location>
        <begin position="603"/>
        <end position="615"/>
    </location>
</feature>
<dbReference type="InterPro" id="IPR036055">
    <property type="entry name" value="LDL_receptor-like_sf"/>
</dbReference>
<keyword evidence="4" id="KW-0677">Repeat</keyword>
<dbReference type="PROSITE" id="PS01209">
    <property type="entry name" value="LDLRA_1"/>
    <property type="match status" value="3"/>
</dbReference>
<dbReference type="InterPro" id="IPR001507">
    <property type="entry name" value="ZP_dom"/>
</dbReference>
<dbReference type="SUPFAM" id="SSF49854">
    <property type="entry name" value="Spermadhesin, CUB domain"/>
    <property type="match status" value="7"/>
</dbReference>
<feature type="disulfide bond" evidence="13">
    <location>
        <begin position="781"/>
        <end position="796"/>
    </location>
</feature>
<dbReference type="PROSITE" id="PS50060">
    <property type="entry name" value="MAM_2"/>
    <property type="match status" value="5"/>
</dbReference>
<feature type="disulfide bond" evidence="13">
    <location>
        <begin position="1478"/>
        <end position="1490"/>
    </location>
</feature>
<dbReference type="GO" id="GO:0006508">
    <property type="term" value="P:proteolysis"/>
    <property type="evidence" value="ECO:0007669"/>
    <property type="project" value="UniProtKB-KW"/>
</dbReference>
<evidence type="ECO:0000259" key="18">
    <source>
        <dbReference type="PROSITE" id="PS01180"/>
    </source>
</evidence>
<feature type="domain" description="MAM" evidence="19">
    <location>
        <begin position="1849"/>
        <end position="2007"/>
    </location>
</feature>
<dbReference type="PROSITE" id="PS50287">
    <property type="entry name" value="SRCR_2"/>
    <property type="match status" value="1"/>
</dbReference>
<feature type="domain" description="CUB" evidence="18">
    <location>
        <begin position="796"/>
        <end position="928"/>
    </location>
</feature>
<evidence type="ECO:0000256" key="6">
    <source>
        <dbReference type="ARBA" id="ARBA00022825"/>
    </source>
</evidence>
<dbReference type="PROSITE" id="PS50068">
    <property type="entry name" value="LDLRA_2"/>
    <property type="match status" value="7"/>
</dbReference>
<feature type="disulfide bond" evidence="14">
    <location>
        <begin position="2212"/>
        <end position="2273"/>
    </location>
</feature>
<dbReference type="InterPro" id="IPR055355">
    <property type="entry name" value="ZP-C"/>
</dbReference>
<evidence type="ECO:0000256" key="5">
    <source>
        <dbReference type="ARBA" id="ARBA00022801"/>
    </source>
</evidence>
<feature type="domain" description="CUB" evidence="18">
    <location>
        <begin position="637"/>
        <end position="753"/>
    </location>
</feature>
<dbReference type="Gene3D" id="3.10.250.10">
    <property type="entry name" value="SRCR-like domain"/>
    <property type="match status" value="1"/>
</dbReference>
<feature type="chain" id="PRO_5040272378" description="Scavenger receptor cysteine-rich domain-containing protein DMBT1" evidence="17">
    <location>
        <begin position="20"/>
        <end position="2625"/>
    </location>
</feature>
<dbReference type="Pfam" id="PF00431">
    <property type="entry name" value="CUB"/>
    <property type="match status" value="7"/>
</dbReference>
<dbReference type="InterPro" id="IPR013320">
    <property type="entry name" value="ConA-like_dom_sf"/>
</dbReference>
<dbReference type="InterPro" id="IPR002172">
    <property type="entry name" value="LDrepeatLR_classA_rpt"/>
</dbReference>
<dbReference type="CDD" id="cd00041">
    <property type="entry name" value="CUB"/>
    <property type="match status" value="7"/>
</dbReference>
<keyword evidence="2" id="KW-0645">Protease</keyword>
<keyword evidence="7" id="KW-0653">Protein transport</keyword>
<evidence type="ECO:0000256" key="13">
    <source>
        <dbReference type="PROSITE-ProRule" id="PRU00124"/>
    </source>
</evidence>
<feature type="domain" description="CUB" evidence="18">
    <location>
        <begin position="463"/>
        <end position="594"/>
    </location>
</feature>
<evidence type="ECO:0000256" key="8">
    <source>
        <dbReference type="ARBA" id="ARBA00023157"/>
    </source>
</evidence>
<evidence type="ECO:0000256" key="2">
    <source>
        <dbReference type="ARBA" id="ARBA00022670"/>
    </source>
</evidence>
<feature type="disulfide bond" evidence="14">
    <location>
        <begin position="2199"/>
        <end position="2263"/>
    </location>
</feature>
<feature type="disulfide bond" evidence="13">
    <location>
        <begin position="184"/>
        <end position="196"/>
    </location>
</feature>
<dbReference type="PROSITE" id="PS01180">
    <property type="entry name" value="CUB"/>
    <property type="match status" value="6"/>
</dbReference>
<feature type="domain" description="SRCR" evidence="20">
    <location>
        <begin position="2174"/>
        <end position="2274"/>
    </location>
</feature>
<dbReference type="SUPFAM" id="SSF56487">
    <property type="entry name" value="SRCR-like"/>
    <property type="match status" value="1"/>
</dbReference>
<dbReference type="OrthoDB" id="412155at2759"/>
<dbReference type="SUPFAM" id="SSF49899">
    <property type="entry name" value="Concanavalin A-like lectins/glucanases"/>
    <property type="match status" value="5"/>
</dbReference>
<evidence type="ECO:0000256" key="12">
    <source>
        <dbReference type="ARBA" id="ARBA00047200"/>
    </source>
</evidence>
<evidence type="ECO:0000256" key="14">
    <source>
        <dbReference type="PROSITE-ProRule" id="PRU00196"/>
    </source>
</evidence>
<dbReference type="Proteomes" id="UP001152320">
    <property type="component" value="Chromosome 20"/>
</dbReference>
<feature type="domain" description="ZP" evidence="21">
    <location>
        <begin position="2287"/>
        <end position="2536"/>
    </location>
</feature>
<comment type="caution">
    <text evidence="13">Lacks conserved residue(s) required for the propagation of feature annotation.</text>
</comment>
<keyword evidence="5" id="KW-0378">Hydrolase</keyword>
<feature type="signal peptide" evidence="17">
    <location>
        <begin position="1"/>
        <end position="19"/>
    </location>
</feature>
<evidence type="ECO:0000256" key="11">
    <source>
        <dbReference type="ARBA" id="ARBA00047197"/>
    </source>
</evidence>
<protein>
    <recommendedName>
        <fullName evidence="11">Scavenger receptor cysteine-rich domain-containing protein DMBT1</fullName>
    </recommendedName>
    <alternativeName>
        <fullName evidence="12">Deleted in malignant brain tumors 1 protein</fullName>
    </alternativeName>
    <alternativeName>
        <fullName evidence="10">Hensin</fullName>
    </alternativeName>
</protein>
<feature type="domain" description="CUB" evidence="18">
    <location>
        <begin position="1512"/>
        <end position="1628"/>
    </location>
</feature>
<evidence type="ECO:0000259" key="20">
    <source>
        <dbReference type="PROSITE" id="PS50287"/>
    </source>
</evidence>
<feature type="disulfide bond" evidence="13">
    <location>
        <begin position="762"/>
        <end position="774"/>
    </location>
</feature>
<feature type="domain" description="CUB" evidence="18">
    <location>
        <begin position="1671"/>
        <end position="1796"/>
    </location>
</feature>
<dbReference type="Gene3D" id="4.10.400.10">
    <property type="entry name" value="Low-density Lipoprotein Receptor"/>
    <property type="match status" value="6"/>
</dbReference>
<keyword evidence="9" id="KW-0325">Glycoprotein</keyword>
<keyword evidence="16" id="KW-1133">Transmembrane helix</keyword>
<dbReference type="SMART" id="SM00042">
    <property type="entry name" value="CUB"/>
    <property type="match status" value="7"/>
</dbReference>
<gene>
    <name evidence="22" type="ORF">HOLleu_37091</name>
</gene>
<dbReference type="Pfam" id="PF00100">
    <property type="entry name" value="Zona_pellucida"/>
    <property type="match status" value="1"/>
</dbReference>
<reference evidence="22" key="1">
    <citation type="submission" date="2021-10" db="EMBL/GenBank/DDBJ databases">
        <title>Tropical sea cucumber genome reveals ecological adaptation and Cuvierian tubules defense mechanism.</title>
        <authorList>
            <person name="Chen T."/>
        </authorList>
    </citation>
    <scope>NUCLEOTIDE SEQUENCE</scope>
    <source>
        <strain evidence="22">Nanhai2018</strain>
        <tissue evidence="22">Muscle</tissue>
    </source>
</reference>
<evidence type="ECO:0000313" key="23">
    <source>
        <dbReference type="Proteomes" id="UP001152320"/>
    </source>
</evidence>
<dbReference type="InterPro" id="IPR036772">
    <property type="entry name" value="SRCR-like_dom_sf"/>
</dbReference>
<dbReference type="PANTHER" id="PTHR23282">
    <property type="entry name" value="APICAL ENDOSOMAL GLYCOPROTEIN PRECURSOR"/>
    <property type="match status" value="1"/>
</dbReference>
<proteinExistence type="predicted"/>
<evidence type="ECO:0000259" key="19">
    <source>
        <dbReference type="PROSITE" id="PS50060"/>
    </source>
</evidence>
<feature type="disulfide bond" evidence="13">
    <location>
        <begin position="1637"/>
        <end position="1649"/>
    </location>
</feature>
<dbReference type="Gene3D" id="2.60.40.4100">
    <property type="entry name" value="Zona pellucida, ZP-C domain"/>
    <property type="match status" value="1"/>
</dbReference>
<feature type="domain" description="CUB" evidence="18">
    <location>
        <begin position="1359"/>
        <end position="1469"/>
    </location>
</feature>
<feature type="domain" description="MAM" evidence="19">
    <location>
        <begin position="981"/>
        <end position="1139"/>
    </location>
</feature>
<dbReference type="InterPro" id="IPR023415">
    <property type="entry name" value="LDLR_class-A_CS"/>
</dbReference>
<name>A0A9Q1BD35_HOLLE</name>
<feature type="disulfide bond" evidence="13">
    <location>
        <begin position="1656"/>
        <end position="1671"/>
    </location>
</feature>
<dbReference type="InterPro" id="IPR042235">
    <property type="entry name" value="ZP-C_dom"/>
</dbReference>
<dbReference type="PRINTS" id="PR00020">
    <property type="entry name" value="MAMDOMAIN"/>
</dbReference>
<feature type="domain" description="MAM" evidence="19">
    <location>
        <begin position="2010"/>
        <end position="2169"/>
    </location>
</feature>